<organism evidence="5 6">
    <name type="scientific">Leucobacter exalbidus</name>
    <dbReference type="NCBI Taxonomy" id="662960"/>
    <lineage>
        <taxon>Bacteria</taxon>
        <taxon>Bacillati</taxon>
        <taxon>Actinomycetota</taxon>
        <taxon>Actinomycetes</taxon>
        <taxon>Micrococcales</taxon>
        <taxon>Microbacteriaceae</taxon>
        <taxon>Leucobacter</taxon>
    </lineage>
</organism>
<protein>
    <submittedName>
        <fullName evidence="5">FMN reductase</fullName>
        <ecNumber evidence="5">1.5.1.38</ecNumber>
    </submittedName>
</protein>
<evidence type="ECO:0000313" key="6">
    <source>
        <dbReference type="Proteomes" id="UP000675163"/>
    </source>
</evidence>
<dbReference type="EC" id="1.5.1.38" evidence="5"/>
<accession>A0A940PM29</accession>
<dbReference type="EMBL" id="JAFIDA010000001">
    <property type="protein sequence ID" value="MBP1325613.1"/>
    <property type="molecule type" value="Genomic_DNA"/>
</dbReference>
<evidence type="ECO:0000256" key="2">
    <source>
        <dbReference type="ARBA" id="ARBA00022643"/>
    </source>
</evidence>
<dbReference type="InterPro" id="IPR023932">
    <property type="entry name" value="CE1759_FMN_reduct"/>
</dbReference>
<dbReference type="Proteomes" id="UP000675163">
    <property type="component" value="Unassembled WGS sequence"/>
</dbReference>
<dbReference type="GO" id="GO:0052873">
    <property type="term" value="F:FMN reductase (NADPH) activity"/>
    <property type="evidence" value="ECO:0007669"/>
    <property type="project" value="UniProtKB-EC"/>
</dbReference>
<dbReference type="PANTHER" id="PTHR43408">
    <property type="entry name" value="FMN REDUCTASE (NADPH)"/>
    <property type="match status" value="1"/>
</dbReference>
<dbReference type="PANTHER" id="PTHR43408:SF2">
    <property type="entry name" value="FMN REDUCTASE (NADPH)"/>
    <property type="match status" value="1"/>
</dbReference>
<dbReference type="SUPFAM" id="SSF52218">
    <property type="entry name" value="Flavoproteins"/>
    <property type="match status" value="1"/>
</dbReference>
<evidence type="ECO:0000256" key="3">
    <source>
        <dbReference type="ARBA" id="ARBA00023002"/>
    </source>
</evidence>
<dbReference type="RefSeq" id="WP_209704627.1">
    <property type="nucleotide sequence ID" value="NZ_JAFIDA010000001.1"/>
</dbReference>
<evidence type="ECO:0000256" key="1">
    <source>
        <dbReference type="ARBA" id="ARBA00022630"/>
    </source>
</evidence>
<dbReference type="AlphaFoldDB" id="A0A940PM29"/>
<sequence length="184" mass="19662">MTTAELSQIVVVSGTLSSPSKTTELGRVIAESVREYRPGSVRVIEVAELTAEIGQSLILGETTPGLREALDAVESADVLVAVSPVFKGSYSGLFKHFFDLVEPYALTNKPTILGATGGSARHSLVVDYELRPLFNYFNAHVAPVAIFATGEDFRAGEIINQALLQRIDRAAAGYALRQPAEIAA</sequence>
<keyword evidence="2" id="KW-0288">FMN</keyword>
<proteinExistence type="predicted"/>
<evidence type="ECO:0000313" key="5">
    <source>
        <dbReference type="EMBL" id="MBP1325613.1"/>
    </source>
</evidence>
<dbReference type="InterPro" id="IPR029039">
    <property type="entry name" value="Flavoprotein-like_sf"/>
</dbReference>
<evidence type="ECO:0000259" key="4">
    <source>
        <dbReference type="Pfam" id="PF03358"/>
    </source>
</evidence>
<reference evidence="5" key="1">
    <citation type="submission" date="2021-02" db="EMBL/GenBank/DDBJ databases">
        <title>Sequencing the genomes of 1000 actinobacteria strains.</title>
        <authorList>
            <person name="Klenk H.-P."/>
        </authorList>
    </citation>
    <scope>NUCLEOTIDE SEQUENCE</scope>
    <source>
        <strain evidence="5">DSM 22850</strain>
    </source>
</reference>
<feature type="domain" description="NADPH-dependent FMN reductase-like" evidence="4">
    <location>
        <begin position="8"/>
        <end position="151"/>
    </location>
</feature>
<keyword evidence="6" id="KW-1185">Reference proteome</keyword>
<dbReference type="Pfam" id="PF03358">
    <property type="entry name" value="FMN_red"/>
    <property type="match status" value="1"/>
</dbReference>
<gene>
    <name evidence="5" type="ORF">JOF28_000845</name>
</gene>
<keyword evidence="3 5" id="KW-0560">Oxidoreductase</keyword>
<dbReference type="NCBIfam" id="TIGR04037">
    <property type="entry name" value="LLM_duo_CE1759"/>
    <property type="match status" value="1"/>
</dbReference>
<keyword evidence="1" id="KW-0285">Flavoprotein</keyword>
<dbReference type="InterPro" id="IPR051814">
    <property type="entry name" value="NAD(P)H-dep_FMN_reductase"/>
</dbReference>
<dbReference type="Gene3D" id="3.40.50.360">
    <property type="match status" value="1"/>
</dbReference>
<dbReference type="InterPro" id="IPR005025">
    <property type="entry name" value="FMN_Rdtase-like_dom"/>
</dbReference>
<comment type="caution">
    <text evidence="5">The sequence shown here is derived from an EMBL/GenBank/DDBJ whole genome shotgun (WGS) entry which is preliminary data.</text>
</comment>
<name>A0A940PM29_9MICO</name>